<dbReference type="RefSeq" id="WP_105717691.1">
    <property type="nucleotide sequence ID" value="NZ_PVBQ01000011.1"/>
</dbReference>
<dbReference type="EMBL" id="PVBQ01000011">
    <property type="protein sequence ID" value="PRD46654.1"/>
    <property type="molecule type" value="Genomic_DNA"/>
</dbReference>
<dbReference type="SUPFAM" id="SSF55545">
    <property type="entry name" value="beta-N-acetylhexosaminidase-like domain"/>
    <property type="match status" value="1"/>
</dbReference>
<organism evidence="4 5">
    <name type="scientific">Sphingobacterium haloxyli</name>
    <dbReference type="NCBI Taxonomy" id="2100533"/>
    <lineage>
        <taxon>Bacteria</taxon>
        <taxon>Pseudomonadati</taxon>
        <taxon>Bacteroidota</taxon>
        <taxon>Sphingobacteriia</taxon>
        <taxon>Sphingobacteriales</taxon>
        <taxon>Sphingobacteriaceae</taxon>
        <taxon>Sphingobacterium</taxon>
    </lineage>
</organism>
<feature type="signal peptide" evidence="2">
    <location>
        <begin position="1"/>
        <end position="19"/>
    </location>
</feature>
<dbReference type="Pfam" id="PF17829">
    <property type="entry name" value="GH115_C"/>
    <property type="match status" value="1"/>
</dbReference>
<dbReference type="PANTHER" id="PTHR37842">
    <property type="match status" value="1"/>
</dbReference>
<evidence type="ECO:0000256" key="1">
    <source>
        <dbReference type="ARBA" id="ARBA00022801"/>
    </source>
</evidence>
<dbReference type="Gene3D" id="3.20.20.520">
    <property type="entry name" value="Glycosyl hydrolase family 115"/>
    <property type="match status" value="1"/>
</dbReference>
<dbReference type="Gene3D" id="1.20.58.2150">
    <property type="match status" value="1"/>
</dbReference>
<dbReference type="InterPro" id="IPR031924">
    <property type="entry name" value="GH115"/>
</dbReference>
<evidence type="ECO:0000259" key="3">
    <source>
        <dbReference type="Pfam" id="PF17829"/>
    </source>
</evidence>
<dbReference type="InterPro" id="IPR029018">
    <property type="entry name" value="Hex-like_dom2"/>
</dbReference>
<proteinExistence type="predicted"/>
<evidence type="ECO:0000256" key="2">
    <source>
        <dbReference type="SAM" id="SignalP"/>
    </source>
</evidence>
<dbReference type="InterPro" id="IPR042301">
    <property type="entry name" value="GH115_sf"/>
</dbReference>
<keyword evidence="1" id="KW-0378">Hydrolase</keyword>
<name>A0A2S9J1P0_9SPHI</name>
<accession>A0A2S9J1P0</accession>
<dbReference type="Proteomes" id="UP000239711">
    <property type="component" value="Unassembled WGS sequence"/>
</dbReference>
<reference evidence="4 5" key="1">
    <citation type="submission" date="2018-02" db="EMBL/GenBank/DDBJ databases">
        <title>The draft genome of Sphingobacterium sp. 5JN-11.</title>
        <authorList>
            <person name="Liu L."/>
            <person name="Li L."/>
            <person name="Liang L."/>
            <person name="Zhang X."/>
            <person name="Wang T."/>
        </authorList>
    </citation>
    <scope>NUCLEOTIDE SEQUENCE [LARGE SCALE GENOMIC DNA]</scope>
    <source>
        <strain evidence="4 5">5JN-11</strain>
    </source>
</reference>
<dbReference type="InterPro" id="IPR041437">
    <property type="entry name" value="GH115_C"/>
</dbReference>
<dbReference type="GO" id="GO:0016787">
    <property type="term" value="F:hydrolase activity"/>
    <property type="evidence" value="ECO:0007669"/>
    <property type="project" value="UniProtKB-KW"/>
</dbReference>
<dbReference type="OrthoDB" id="8727830at2"/>
<sequence>MKRIIGTFLLLFIAFCSLAQEGFKLITNGQGASLHYSGTASLVETAIGMVVEDSKGVTERPFRLINKPKNESVIIGIPGENKVFDQLLSKYRIDITKITGQWEAFHIQAVSNGKTQLLFVVGSDPHGAAYGVLELSRLIGVSPWVWWADATPERKSDVILPAGFQDTQRPNVQYRGIFLNDEDWGLTPWSANTFEPEAKIKEGIDPDKTRKMQTIGPKTYSRIFELLLRLRANTIWPAMHEVTVPFYFVQGNREASEKYGIYIGSSHCEPLARNSATEWDMVGEGRYNYVKNKENVLSYWSDRLKELRNSNNIFTMGMRGKHDGAMEGVKGVAAYKDAIDKVIVDQTALLKTYINPDPSQIPQVVIPYKEVLDVYRAGMKVPDYVTLMWCDDNYGYITHFPDTKEKQRRGGNGVYYHISYWGRPHDYLWLSTASPALIHQQMKTAYDHDIRKIWIVNVGDIKPGEYQTELFLDMAWNIEKINEKGVNQHLHRWLAREFGDEAGEKLLPIMQEYYRLAHIRKPEFMGNTREEEADRAYYRTVRDLPWSEEEVRDRLQSYSDLSAEASAVESIISESKRNAFFQLVKYPIQGAAEMNKKMLSAQLARHGKVDWKESHDAFDRIVGLTDKYNALNDGKWKRMMDYGPRNLPVFQRVKEERATAPMVSYVKPHVMLNGTDLHGQAHPVEGLGYEGKAVMVHKGEELYYDLDKIQSDSVLVEVRLLPSHPVEGEDIRFAISVDDTAVQEISYKTMGRSEEWKMNVLRNQAIRKISFPIKGKDKTRIKISAIDKGVVLDQVLVFAL</sequence>
<dbReference type="Gene3D" id="3.30.379.10">
    <property type="entry name" value="Chitobiase/beta-hexosaminidase domain 2-like"/>
    <property type="match status" value="1"/>
</dbReference>
<evidence type="ECO:0000313" key="5">
    <source>
        <dbReference type="Proteomes" id="UP000239711"/>
    </source>
</evidence>
<dbReference type="AlphaFoldDB" id="A0A2S9J1P0"/>
<comment type="caution">
    <text evidence="4">The sequence shown here is derived from an EMBL/GenBank/DDBJ whole genome shotgun (WGS) entry which is preliminary data.</text>
</comment>
<keyword evidence="2" id="KW-0732">Signal</keyword>
<evidence type="ECO:0000313" key="4">
    <source>
        <dbReference type="EMBL" id="PRD46654.1"/>
    </source>
</evidence>
<dbReference type="Gene3D" id="2.60.120.1620">
    <property type="match status" value="1"/>
</dbReference>
<keyword evidence="5" id="KW-1185">Reference proteome</keyword>
<gene>
    <name evidence="4" type="ORF">C5745_13665</name>
</gene>
<dbReference type="PANTHER" id="PTHR37842:SF2">
    <property type="entry name" value="GYLCOSYL HYDROLASE 115 C-TERMINAL DOMAIN-CONTAINING PROTEIN"/>
    <property type="match status" value="1"/>
</dbReference>
<dbReference type="Pfam" id="PF15979">
    <property type="entry name" value="Glyco_hydro_115"/>
    <property type="match status" value="1"/>
</dbReference>
<protein>
    <recommendedName>
        <fullName evidence="3">Gylcosyl hydrolase 115 C-terminal domain-containing protein</fullName>
    </recommendedName>
</protein>
<dbReference type="GO" id="GO:0005975">
    <property type="term" value="P:carbohydrate metabolic process"/>
    <property type="evidence" value="ECO:0007669"/>
    <property type="project" value="UniProtKB-ARBA"/>
</dbReference>
<feature type="domain" description="Gylcosyl hydrolase 115 C-terminal" evidence="3">
    <location>
        <begin position="696"/>
        <end position="797"/>
    </location>
</feature>
<feature type="chain" id="PRO_5015649285" description="Gylcosyl hydrolase 115 C-terminal domain-containing protein" evidence="2">
    <location>
        <begin position="20"/>
        <end position="800"/>
    </location>
</feature>